<protein>
    <submittedName>
        <fullName evidence="1">Uncharacterized protein</fullName>
    </submittedName>
</protein>
<evidence type="ECO:0000313" key="1">
    <source>
        <dbReference type="EMBL" id="CAF4464656.1"/>
    </source>
</evidence>
<comment type="caution">
    <text evidence="1">The sequence shown here is derived from an EMBL/GenBank/DDBJ whole genome shotgun (WGS) entry which is preliminary data.</text>
</comment>
<accession>A0A8S2WXQ9</accession>
<evidence type="ECO:0000313" key="2">
    <source>
        <dbReference type="Proteomes" id="UP000676336"/>
    </source>
</evidence>
<gene>
    <name evidence="1" type="ORF">SMN809_LOCUS33302</name>
</gene>
<name>A0A8S2WXQ9_9BILA</name>
<reference evidence="1" key="1">
    <citation type="submission" date="2021-02" db="EMBL/GenBank/DDBJ databases">
        <authorList>
            <person name="Nowell W R."/>
        </authorList>
    </citation>
    <scope>NUCLEOTIDE SEQUENCE</scope>
</reference>
<organism evidence="1 2">
    <name type="scientific">Rotaria magnacalcarata</name>
    <dbReference type="NCBI Taxonomy" id="392030"/>
    <lineage>
        <taxon>Eukaryota</taxon>
        <taxon>Metazoa</taxon>
        <taxon>Spiralia</taxon>
        <taxon>Gnathifera</taxon>
        <taxon>Rotifera</taxon>
        <taxon>Eurotatoria</taxon>
        <taxon>Bdelloidea</taxon>
        <taxon>Philodinida</taxon>
        <taxon>Philodinidae</taxon>
        <taxon>Rotaria</taxon>
    </lineage>
</organism>
<feature type="non-terminal residue" evidence="1">
    <location>
        <position position="1"/>
    </location>
</feature>
<dbReference type="EMBL" id="CAJOBI010072572">
    <property type="protein sequence ID" value="CAF4464656.1"/>
    <property type="molecule type" value="Genomic_DNA"/>
</dbReference>
<dbReference type="AlphaFoldDB" id="A0A8S2WXQ9"/>
<proteinExistence type="predicted"/>
<sequence>VFGFSQRINKQSRQIYIIYNFYEQKLKKEKEICEQTCSSSLVIPCRIKSCSINGQDENKFEHKPNVRPIRVQTVNVRGLT</sequence>
<dbReference type="Proteomes" id="UP000676336">
    <property type="component" value="Unassembled WGS sequence"/>
</dbReference>